<dbReference type="EMBL" id="NBNE01000587">
    <property type="protein sequence ID" value="OWZ18438.1"/>
    <property type="molecule type" value="Genomic_DNA"/>
</dbReference>
<evidence type="ECO:0000313" key="2">
    <source>
        <dbReference type="Proteomes" id="UP000198211"/>
    </source>
</evidence>
<accession>A0A225WMD4</accession>
<name>A0A225WMD4_9STRA</name>
<dbReference type="Proteomes" id="UP000198211">
    <property type="component" value="Unassembled WGS sequence"/>
</dbReference>
<protein>
    <recommendedName>
        <fullName evidence="3">MULE transposase domain-containing protein</fullName>
    </recommendedName>
</protein>
<organism evidence="1 2">
    <name type="scientific">Phytophthora megakarya</name>
    <dbReference type="NCBI Taxonomy" id="4795"/>
    <lineage>
        <taxon>Eukaryota</taxon>
        <taxon>Sar</taxon>
        <taxon>Stramenopiles</taxon>
        <taxon>Oomycota</taxon>
        <taxon>Peronosporomycetes</taxon>
        <taxon>Peronosporales</taxon>
        <taxon>Peronosporaceae</taxon>
        <taxon>Phytophthora</taxon>
    </lineage>
</organism>
<sequence length="94" mass="10564">MNQALTFGWDLDHARKPVVGYGSDERPFIVGLTTKALVLRLTAPPDSFILHIDDTYKLNEYPVLVVGVSDCSRGFYLVTLFVVSQRKHDVINRG</sequence>
<dbReference type="AlphaFoldDB" id="A0A225WMD4"/>
<comment type="caution">
    <text evidence="1">The sequence shown here is derived from an EMBL/GenBank/DDBJ whole genome shotgun (WGS) entry which is preliminary data.</text>
</comment>
<dbReference type="OrthoDB" id="119028at2759"/>
<evidence type="ECO:0000313" key="1">
    <source>
        <dbReference type="EMBL" id="OWZ18438.1"/>
    </source>
</evidence>
<reference evidence="2" key="1">
    <citation type="submission" date="2017-03" db="EMBL/GenBank/DDBJ databases">
        <title>Phytopthora megakarya and P. palmivora, two closely related causual agents of cacao black pod achieved similar genome size and gene model numbers by different mechanisms.</title>
        <authorList>
            <person name="Ali S."/>
            <person name="Shao J."/>
            <person name="Larry D.J."/>
            <person name="Kronmiller B."/>
            <person name="Shen D."/>
            <person name="Strem M.D."/>
            <person name="Melnick R.L."/>
            <person name="Guiltinan M.J."/>
            <person name="Tyler B.M."/>
            <person name="Meinhardt L.W."/>
            <person name="Bailey B.A."/>
        </authorList>
    </citation>
    <scope>NUCLEOTIDE SEQUENCE [LARGE SCALE GENOMIC DNA]</scope>
    <source>
        <strain evidence="2">zdho120</strain>
    </source>
</reference>
<gene>
    <name evidence="1" type="ORF">PHMEG_0007473</name>
</gene>
<evidence type="ECO:0008006" key="3">
    <source>
        <dbReference type="Google" id="ProtNLM"/>
    </source>
</evidence>
<keyword evidence="2" id="KW-1185">Reference proteome</keyword>
<proteinExistence type="predicted"/>